<protein>
    <recommendedName>
        <fullName evidence="4">Glycosyltransferase RgtA/B/C/D-like domain-containing protein</fullName>
    </recommendedName>
</protein>
<keyword evidence="1" id="KW-1133">Transmembrane helix</keyword>
<keyword evidence="3" id="KW-1185">Reference proteome</keyword>
<feature type="transmembrane region" description="Helical" evidence="1">
    <location>
        <begin position="258"/>
        <end position="277"/>
    </location>
</feature>
<gene>
    <name evidence="2" type="ORF">GCM10022211_15100</name>
</gene>
<feature type="transmembrane region" description="Helical" evidence="1">
    <location>
        <begin position="107"/>
        <end position="133"/>
    </location>
</feature>
<evidence type="ECO:0000313" key="3">
    <source>
        <dbReference type="Proteomes" id="UP001501310"/>
    </source>
</evidence>
<keyword evidence="1" id="KW-0472">Membrane</keyword>
<dbReference type="EMBL" id="BAAAZD010000001">
    <property type="protein sequence ID" value="GAA4004126.1"/>
    <property type="molecule type" value="Genomic_DNA"/>
</dbReference>
<feature type="transmembrane region" description="Helical" evidence="1">
    <location>
        <begin position="38"/>
        <end position="56"/>
    </location>
</feature>
<dbReference type="Proteomes" id="UP001501310">
    <property type="component" value="Unassembled WGS sequence"/>
</dbReference>
<evidence type="ECO:0008006" key="4">
    <source>
        <dbReference type="Google" id="ProtNLM"/>
    </source>
</evidence>
<name>A0ABP7RZ46_9SPHN</name>
<feature type="transmembrane region" description="Helical" evidence="1">
    <location>
        <begin position="61"/>
        <end position="77"/>
    </location>
</feature>
<comment type="caution">
    <text evidence="2">The sequence shown here is derived from an EMBL/GenBank/DDBJ whole genome shotgun (WGS) entry which is preliminary data.</text>
</comment>
<feature type="transmembrane region" description="Helical" evidence="1">
    <location>
        <begin position="153"/>
        <end position="172"/>
    </location>
</feature>
<proteinExistence type="predicted"/>
<feature type="transmembrane region" description="Helical" evidence="1">
    <location>
        <begin position="203"/>
        <end position="226"/>
    </location>
</feature>
<accession>A0ABP7RZ46</accession>
<keyword evidence="1" id="KW-0812">Transmembrane</keyword>
<evidence type="ECO:0000256" key="1">
    <source>
        <dbReference type="SAM" id="Phobius"/>
    </source>
</evidence>
<feature type="transmembrane region" description="Helical" evidence="1">
    <location>
        <begin position="289"/>
        <end position="310"/>
    </location>
</feature>
<sequence>MQMGQSWPDMFRVVQGEGHPYLWYILLRAGWDLFGDPLVLRVIALSIGIAATALLVLRAPFRIGILALIIFSLHLGFEYTVMARNYGISALVMLAIAALWPRIRDSLWLGVLLLLLANTNVPSVFIAGSLAFYRLLELLGEKRDLSDPEWRCFALNGALLLAGTFLCFIAVYPPANTAAASTSAEPLTFPNLLAALFTAKRSFTAIGFGSGSLLGPLTVFASLLLFLERPKALASALLALVCLKLFFFFVYPGYSRHVALYFILTFSLAWIEAQKGWARDWTTEKARPLLLLGSSAFIILLCMQTARYISYPIQNLALGRPFSHAEDLAHIMARPELKGAMLMIDPDTMGEAVVYQTGRPYWLIRQDRPATITPLALSGNKRLTLDRLLQQAEAIRSRTGKPVVIGLALDIDRSRSGSWDVMYHDYTILTPSSVARFKEGTRKIASLRKGGGDEEYDVYVYPR</sequence>
<feature type="transmembrane region" description="Helical" evidence="1">
    <location>
        <begin position="232"/>
        <end position="251"/>
    </location>
</feature>
<reference evidence="3" key="1">
    <citation type="journal article" date="2019" name="Int. J. Syst. Evol. Microbiol.">
        <title>The Global Catalogue of Microorganisms (GCM) 10K type strain sequencing project: providing services to taxonomists for standard genome sequencing and annotation.</title>
        <authorList>
            <consortium name="The Broad Institute Genomics Platform"/>
            <consortium name="The Broad Institute Genome Sequencing Center for Infectious Disease"/>
            <person name="Wu L."/>
            <person name="Ma J."/>
        </authorList>
    </citation>
    <scope>NUCLEOTIDE SEQUENCE [LARGE SCALE GENOMIC DNA]</scope>
    <source>
        <strain evidence="3">JCM 16603</strain>
    </source>
</reference>
<organism evidence="2 3">
    <name type="scientific">Sphingomonas humi</name>
    <dbReference type="NCBI Taxonomy" id="335630"/>
    <lineage>
        <taxon>Bacteria</taxon>
        <taxon>Pseudomonadati</taxon>
        <taxon>Pseudomonadota</taxon>
        <taxon>Alphaproteobacteria</taxon>
        <taxon>Sphingomonadales</taxon>
        <taxon>Sphingomonadaceae</taxon>
        <taxon>Sphingomonas</taxon>
    </lineage>
</organism>
<evidence type="ECO:0000313" key="2">
    <source>
        <dbReference type="EMBL" id="GAA4004126.1"/>
    </source>
</evidence>